<evidence type="ECO:0000313" key="2">
    <source>
        <dbReference type="Proteomes" id="UP000830395"/>
    </source>
</evidence>
<gene>
    <name evidence="1" type="ORF">PDJAM_G00241770</name>
</gene>
<keyword evidence="2" id="KW-1185">Reference proteome</keyword>
<dbReference type="EMBL" id="CM040982">
    <property type="protein sequence ID" value="MCJ8734986.1"/>
    <property type="molecule type" value="Genomic_DNA"/>
</dbReference>
<proteinExistence type="predicted"/>
<evidence type="ECO:0000313" key="1">
    <source>
        <dbReference type="EMBL" id="MCJ8734986.1"/>
    </source>
</evidence>
<dbReference type="Proteomes" id="UP000830395">
    <property type="component" value="Chromosome 8"/>
</dbReference>
<name>A0ACC5YJ50_9TELE</name>
<accession>A0ACC5YJ50</accession>
<organism evidence="1 2">
    <name type="scientific">Pangasius djambal</name>
    <dbReference type="NCBI Taxonomy" id="1691987"/>
    <lineage>
        <taxon>Eukaryota</taxon>
        <taxon>Metazoa</taxon>
        <taxon>Chordata</taxon>
        <taxon>Craniata</taxon>
        <taxon>Vertebrata</taxon>
        <taxon>Euteleostomi</taxon>
        <taxon>Actinopterygii</taxon>
        <taxon>Neopterygii</taxon>
        <taxon>Teleostei</taxon>
        <taxon>Ostariophysi</taxon>
        <taxon>Siluriformes</taxon>
        <taxon>Pangasiidae</taxon>
        <taxon>Pangasius</taxon>
    </lineage>
</organism>
<protein>
    <submittedName>
        <fullName evidence="1">Uncharacterized protein</fullName>
    </submittedName>
</protein>
<sequence>MDTGQGSPESPNRAVEYLLELNNIIESQQKLLETQRRRIEELEVQLDRLNQENKDLRLDRQPCPPPPPPPLGASNQTHGHPSHVQNSATVYPIQSHNNVPGPNPTSAPAPPPPPPPVPPRDRRIVNAHTRLSRGLSTGSNPTENERDRERHRESISTGTATTLQRQPDGDFNKHRSPPYSTCTTSCTNPTTTTPATSPPATTTTTTSLHTSLSANSHTSQHQYCCPARLLLPKPPCHALPPARHPEQAREEDDDDIAHQFCCPASECSSPSSR</sequence>
<comment type="caution">
    <text evidence="1">The sequence shown here is derived from an EMBL/GenBank/DDBJ whole genome shotgun (WGS) entry which is preliminary data.</text>
</comment>
<reference evidence="1" key="1">
    <citation type="submission" date="2020-02" db="EMBL/GenBank/DDBJ databases">
        <title>Genome sequencing of the panga catfish, Pangasius djambal.</title>
        <authorList>
            <person name="Wen M."/>
            <person name="Zahm M."/>
            <person name="Roques C."/>
            <person name="Cabau C."/>
            <person name="Klopp C."/>
            <person name="Donnadieu C."/>
            <person name="Jouanno E."/>
            <person name="Avarre J.-C."/>
            <person name="Campet M."/>
            <person name="Ha T."/>
            <person name="Dugue R."/>
            <person name="Lampietro C."/>
            <person name="Louis A."/>
            <person name="Herpin A."/>
            <person name="Echchiki A."/>
            <person name="Berthelot C."/>
            <person name="Parey E."/>
            <person name="Roest-Crollius H."/>
            <person name="Braasch I."/>
            <person name="Postlethwait J.H."/>
            <person name="Bobe J."/>
            <person name="Montfort J."/>
            <person name="Bouchez O."/>
            <person name="Begum T."/>
            <person name="Schartl M."/>
            <person name="Gustiano R."/>
            <person name="Guiguen Y."/>
        </authorList>
    </citation>
    <scope>NUCLEOTIDE SEQUENCE</scope>
    <source>
        <strain evidence="1">Pdj_M5554</strain>
    </source>
</reference>